<feature type="domain" description="SF3 helicase" evidence="4">
    <location>
        <begin position="600"/>
        <end position="761"/>
    </location>
</feature>
<proteinExistence type="predicted"/>
<evidence type="ECO:0000313" key="6">
    <source>
        <dbReference type="Proteomes" id="UP000201191"/>
    </source>
</evidence>
<dbReference type="OrthoDB" id="987at10239"/>
<evidence type="ECO:0000256" key="3">
    <source>
        <dbReference type="ARBA" id="ARBA00022840"/>
    </source>
</evidence>
<dbReference type="GO" id="GO:0016817">
    <property type="term" value="F:hydrolase activity, acting on acid anhydrides"/>
    <property type="evidence" value="ECO:0007669"/>
    <property type="project" value="InterPro"/>
</dbReference>
<dbReference type="InterPro" id="IPR051620">
    <property type="entry name" value="ORF904-like_C"/>
</dbReference>
<name>A0A0A0RS18_9VIRU</name>
<dbReference type="Gene3D" id="3.40.50.300">
    <property type="entry name" value="P-loop containing nucleotide triphosphate hydrolases"/>
    <property type="match status" value="1"/>
</dbReference>
<dbReference type="Proteomes" id="UP000201191">
    <property type="component" value="Segment"/>
</dbReference>
<evidence type="ECO:0000256" key="2">
    <source>
        <dbReference type="ARBA" id="ARBA00022801"/>
    </source>
</evidence>
<dbReference type="PROSITE" id="PS51206">
    <property type="entry name" value="SF3_HELICASE_1"/>
    <property type="match status" value="1"/>
</dbReference>
<evidence type="ECO:0000313" key="5">
    <source>
        <dbReference type="EMBL" id="AIW01889.1"/>
    </source>
</evidence>
<evidence type="ECO:0000256" key="1">
    <source>
        <dbReference type="ARBA" id="ARBA00022741"/>
    </source>
</evidence>
<dbReference type="InterPro" id="IPR045455">
    <property type="entry name" value="NrS-1_pol-like_helicase"/>
</dbReference>
<dbReference type="GO" id="GO:0004386">
    <property type="term" value="F:helicase activity"/>
    <property type="evidence" value="ECO:0007669"/>
    <property type="project" value="UniProtKB-KW"/>
</dbReference>
<keyword evidence="3" id="KW-0067">ATP-binding</keyword>
<sequence length="904" mass="102360">MAFDGYHIPTTEECDAMEGWSTAQKLTLPLPPRSVPVNMLAQCVKTDEINPDTTDRMIPVAGLEDAVLSNPAIITYIPIAEAEDYFKAHEDTYEITWGKNDEQHCRAYIDIDGTMEADTDSADFDAMDEAIKYVLTDADFGTPFSLMTASKYKNRDWKTKVIKNKLSYRMTFPHKCGSKEAVKRWTQDIIAPKIREALKDTIPFYIKGVDVIPTDATDYLDYDNGVYRTRGKMRVLYASKKGEKRKNVLLKGDFIDTLINYIPPECEVLALPPPPPPPTRLTSAAEIINPLVVTSPTDGTADDMILRVVGAIPTRVSNGYNEWLSVGMACFNENIPLAVWDNWSASSPKYRKGDCERKWRTFKKGNITQAYLWSLLKREDPTRFKELLGDRKDFQKLVMLPSHYGVAEYFYNNRPNDYLYDSGAGWFGVMPTSIWENPKGKSPPPTIKNKIVRTLNAERLQLEGTILKKKMEATAKGDDATVEQLDTITKKCIDFKQQIENDYFQKGVISQLSSFYAEQTQRLMIERCVKDTDGAIALFDTNPNIFAFTDCLYDFKLADYRPIDPTDYITITAGYAKPAYNAETVETILTTLTGIWEDPAPRDYVLTLLAGSLNGTRYAEFFAILTGRGGNGKGLLWELVQATFKGYYYQLPKQTLTKSIDSATAATPDIAMMRGMRIVGTSEPEAEERLQEGTIKLLTGGDVLTARMLYGQPTSFKPQCALWIQCNNIPVFNGITKGGVRRNRVIPFPFNFVADPKLSYERPGDPKIKNVLCHTDEWRDAFFHILMRYYPKAMGKAIDDIPTPPLVLSRTAEYTEDNNRVGVWWLEHYERAEGQWVSSKEALEAFKDDTKTRLCEREFKAALAFNDIDVRKISRDGPWGKKGRSGVEHWKRKAEVMETMGGGE</sequence>
<dbReference type="InterPro" id="IPR027417">
    <property type="entry name" value="P-loop_NTPase"/>
</dbReference>
<organism evidence="5 6">
    <name type="scientific">Yellowstone Lake virophage 5</name>
    <dbReference type="NCBI Taxonomy" id="1557033"/>
    <lineage>
        <taxon>Viruses</taxon>
        <taxon>Varidnaviria</taxon>
        <taxon>Bamfordvirae</taxon>
        <taxon>Preplasmiviricota</taxon>
        <taxon>Polisuviricotina</taxon>
        <taxon>Virophaviricetes</taxon>
        <taxon>Priklausovirales</taxon>
        <taxon>Burtonviroviridae</taxon>
        <taxon>Burquivirus</taxon>
        <taxon>Burquivirus flavolapense</taxon>
    </lineage>
</organism>
<dbReference type="PANTHER" id="PTHR35372">
    <property type="entry name" value="ATP BINDING PROTEIN-RELATED"/>
    <property type="match status" value="1"/>
</dbReference>
<protein>
    <submittedName>
        <fullName evidence="5">Putative primase-helicase</fullName>
    </submittedName>
</protein>
<dbReference type="InterPro" id="IPR014819">
    <property type="entry name" value="PriCT_2"/>
</dbReference>
<dbReference type="GeneID" id="26131776"/>
<dbReference type="KEGG" id="vg:26131776"/>
<dbReference type="Pfam" id="PF19263">
    <property type="entry name" value="DUF5906"/>
    <property type="match status" value="1"/>
</dbReference>
<keyword evidence="5" id="KW-0347">Helicase</keyword>
<accession>A0A0A0RS18</accession>
<keyword evidence="2" id="KW-0378">Hydrolase</keyword>
<dbReference type="Pfam" id="PF08707">
    <property type="entry name" value="PriCT_2"/>
    <property type="match status" value="1"/>
</dbReference>
<dbReference type="GO" id="GO:0005524">
    <property type="term" value="F:ATP binding"/>
    <property type="evidence" value="ECO:0007669"/>
    <property type="project" value="UniProtKB-KW"/>
</dbReference>
<keyword evidence="6" id="KW-1185">Reference proteome</keyword>
<dbReference type="PANTHER" id="PTHR35372:SF2">
    <property type="entry name" value="SF3 HELICASE DOMAIN-CONTAINING PROTEIN"/>
    <property type="match status" value="1"/>
</dbReference>
<dbReference type="InterPro" id="IPR014015">
    <property type="entry name" value="Helicase_SF3_DNA-vir"/>
</dbReference>
<evidence type="ECO:0000259" key="4">
    <source>
        <dbReference type="PROSITE" id="PS51206"/>
    </source>
</evidence>
<reference evidence="5 6" key="1">
    <citation type="journal article" date="2014" name="J. Virol.">
        <title>Three novel virophage genomes discovered from Yellowstone Lake metagenomes.</title>
        <authorList>
            <person name="Zhou J."/>
            <person name="Sun D."/>
            <person name="Childers A."/>
            <person name="McDermott T.R."/>
            <person name="Wang Y."/>
            <person name="Liles M.R."/>
        </authorList>
    </citation>
    <scope>NUCLEOTIDE SEQUENCE [LARGE SCALE GENOMIC DNA]</scope>
</reference>
<dbReference type="RefSeq" id="YP_009177814.1">
    <property type="nucleotide sequence ID" value="NC_028269.1"/>
</dbReference>
<keyword evidence="1" id="KW-0547">Nucleotide-binding</keyword>
<gene>
    <name evidence="5" type="ORF">YSLV5_ORF31</name>
</gene>
<dbReference type="EMBL" id="KM502589">
    <property type="protein sequence ID" value="AIW01889.1"/>
    <property type="molecule type" value="Genomic_DNA"/>
</dbReference>